<dbReference type="AlphaFoldDB" id="A0A433N5Q7"/>
<dbReference type="EMBL" id="RSCJ01000019">
    <property type="protein sequence ID" value="RUR76752.1"/>
    <property type="molecule type" value="Genomic_DNA"/>
</dbReference>
<accession>A0A433N5Q7</accession>
<name>A0A433N5Q7_CHLFR</name>
<gene>
    <name evidence="1" type="ORF">PCC6912_41560</name>
</gene>
<sequence>MHKIFDMMIALEVGNRFGKTQTTLSEGTVIKAARIIGYKPLTDSKIASK</sequence>
<reference evidence="1 2" key="1">
    <citation type="journal article" date="2019" name="Genome Biol. Evol.">
        <title>Day and night: Metabolic profiles and evolutionary relationships of six axenic non-marine cyanobacteria.</title>
        <authorList>
            <person name="Will S.E."/>
            <person name="Henke P."/>
            <person name="Boedeker C."/>
            <person name="Huang S."/>
            <person name="Brinkmann H."/>
            <person name="Rohde M."/>
            <person name="Jarek M."/>
            <person name="Friedl T."/>
            <person name="Seufert S."/>
            <person name="Schumacher M."/>
            <person name="Overmann J."/>
            <person name="Neumann-Schaal M."/>
            <person name="Petersen J."/>
        </authorList>
    </citation>
    <scope>NUCLEOTIDE SEQUENCE [LARGE SCALE GENOMIC DNA]</scope>
    <source>
        <strain evidence="1 2">PCC 6912</strain>
    </source>
</reference>
<evidence type="ECO:0000313" key="2">
    <source>
        <dbReference type="Proteomes" id="UP000268857"/>
    </source>
</evidence>
<keyword evidence="2" id="KW-1185">Reference proteome</keyword>
<proteinExistence type="predicted"/>
<protein>
    <submittedName>
        <fullName evidence="1">Uncharacterized protein</fullName>
    </submittedName>
</protein>
<dbReference type="Proteomes" id="UP000268857">
    <property type="component" value="Unassembled WGS sequence"/>
</dbReference>
<comment type="caution">
    <text evidence="1">The sequence shown here is derived from an EMBL/GenBank/DDBJ whole genome shotgun (WGS) entry which is preliminary data.</text>
</comment>
<organism evidence="1 2">
    <name type="scientific">Chlorogloeopsis fritschii PCC 6912</name>
    <dbReference type="NCBI Taxonomy" id="211165"/>
    <lineage>
        <taxon>Bacteria</taxon>
        <taxon>Bacillati</taxon>
        <taxon>Cyanobacteriota</taxon>
        <taxon>Cyanophyceae</taxon>
        <taxon>Nostocales</taxon>
        <taxon>Chlorogloeopsidaceae</taxon>
        <taxon>Chlorogloeopsis</taxon>
    </lineage>
</organism>
<evidence type="ECO:0000313" key="1">
    <source>
        <dbReference type="EMBL" id="RUR76752.1"/>
    </source>
</evidence>